<dbReference type="InterPro" id="IPR044015">
    <property type="entry name" value="FBPase_C_dom"/>
</dbReference>
<feature type="binding site" evidence="7">
    <location>
        <position position="269"/>
    </location>
    <ligand>
        <name>Mg(2+)</name>
        <dbReference type="ChEBI" id="CHEBI:18420"/>
        <label>2</label>
    </ligand>
</feature>
<comment type="similarity">
    <text evidence="2 7 8">Belongs to the FBPase class 1 family.</text>
</comment>
<comment type="caution">
    <text evidence="7">Lacks conserved residue(s) required for the propagation of feature annotation.</text>
</comment>
<keyword evidence="5 7" id="KW-0119">Carbohydrate metabolism</keyword>
<keyword evidence="7" id="KW-0460">Magnesium</keyword>
<name>A0ABW2A2Y3_9GAMM</name>
<feature type="domain" description="Fructose-1-6-bisphosphatase class 1 C-terminal" evidence="10">
    <location>
        <begin position="188"/>
        <end position="320"/>
    </location>
</feature>
<dbReference type="Pfam" id="PF00316">
    <property type="entry name" value="FBPase"/>
    <property type="match status" value="1"/>
</dbReference>
<evidence type="ECO:0000256" key="7">
    <source>
        <dbReference type="HAMAP-Rule" id="MF_01855"/>
    </source>
</evidence>
<protein>
    <recommendedName>
        <fullName evidence="7">Fructose-1,6-bisphosphatase class 1</fullName>
        <shortName evidence="7">FBPase class 1</shortName>
        <ecNumber evidence="7">3.1.3.11</ecNumber>
    </recommendedName>
    <alternativeName>
        <fullName evidence="7">D-fructose-1,6-bisphosphate 1-phosphohydrolase class 1</fullName>
    </alternativeName>
</protein>
<feature type="binding site" evidence="7">
    <location>
        <position position="103"/>
    </location>
    <ligand>
        <name>Mg(2+)</name>
        <dbReference type="ChEBI" id="CHEBI:18420"/>
        <label>2</label>
    </ligand>
</feature>
<dbReference type="GO" id="GO:0042132">
    <property type="term" value="F:fructose 1,6-bisphosphate 1-phosphatase activity"/>
    <property type="evidence" value="ECO:0007669"/>
    <property type="project" value="UniProtKB-EC"/>
</dbReference>
<dbReference type="EC" id="3.1.3.11" evidence="7"/>
<feature type="binding site" evidence="7">
    <location>
        <position position="84"/>
    </location>
    <ligand>
        <name>Mg(2+)</name>
        <dbReference type="ChEBI" id="CHEBI:18420"/>
        <label>1</label>
    </ligand>
</feature>
<dbReference type="RefSeq" id="WP_379910256.1">
    <property type="nucleotide sequence ID" value="NZ_JBHSWE010000001.1"/>
</dbReference>
<feature type="binding site" evidence="7">
    <location>
        <position position="105"/>
    </location>
    <ligand>
        <name>Mg(2+)</name>
        <dbReference type="ChEBI" id="CHEBI:18420"/>
        <label>1</label>
    </ligand>
</feature>
<comment type="cofactor">
    <cofactor evidence="7">
        <name>Mg(2+)</name>
        <dbReference type="ChEBI" id="CHEBI:18420"/>
    </cofactor>
    <text evidence="7">Binds 2 magnesium ions per subunit.</text>
</comment>
<dbReference type="PRINTS" id="PR00115">
    <property type="entry name" value="F16BPHPHTASE"/>
</dbReference>
<gene>
    <name evidence="7" type="primary">fbp</name>
    <name evidence="11" type="ORF">ACFQDL_18105</name>
</gene>
<dbReference type="PANTHER" id="PTHR11556">
    <property type="entry name" value="FRUCTOSE-1,6-BISPHOSPHATASE-RELATED"/>
    <property type="match status" value="1"/>
</dbReference>
<dbReference type="HAMAP" id="MF_01855">
    <property type="entry name" value="FBPase_class1"/>
    <property type="match status" value="1"/>
</dbReference>
<dbReference type="PIRSF" id="PIRSF500210">
    <property type="entry name" value="FBPtase"/>
    <property type="match status" value="1"/>
</dbReference>
<keyword evidence="7" id="KW-0479">Metal-binding</keyword>
<feature type="binding site" evidence="7">
    <location>
        <position position="106"/>
    </location>
    <ligand>
        <name>Mg(2+)</name>
        <dbReference type="ChEBI" id="CHEBI:18420"/>
        <label>2</label>
    </ligand>
</feature>
<feature type="binding site" evidence="7">
    <location>
        <begin position="106"/>
        <end position="109"/>
    </location>
    <ligand>
        <name>substrate</name>
    </ligand>
</feature>
<evidence type="ECO:0000259" key="9">
    <source>
        <dbReference type="Pfam" id="PF00316"/>
    </source>
</evidence>
<keyword evidence="3 7" id="KW-0963">Cytoplasm</keyword>
<evidence type="ECO:0000256" key="6">
    <source>
        <dbReference type="ARBA" id="ARBA00024331"/>
    </source>
</evidence>
<feature type="binding site" evidence="7">
    <location>
        <position position="263"/>
    </location>
    <ligand>
        <name>substrate</name>
    </ligand>
</feature>
<evidence type="ECO:0000256" key="5">
    <source>
        <dbReference type="ARBA" id="ARBA00023277"/>
    </source>
</evidence>
<evidence type="ECO:0000256" key="3">
    <source>
        <dbReference type="ARBA" id="ARBA00022490"/>
    </source>
</evidence>
<dbReference type="EMBL" id="JBHSWE010000001">
    <property type="protein sequence ID" value="MFC6671764.1"/>
    <property type="molecule type" value="Genomic_DNA"/>
</dbReference>
<evidence type="ECO:0000256" key="4">
    <source>
        <dbReference type="ARBA" id="ARBA00022801"/>
    </source>
</evidence>
<organism evidence="11 12">
    <name type="scientific">Marinobacterium aestuariivivens</name>
    <dbReference type="NCBI Taxonomy" id="1698799"/>
    <lineage>
        <taxon>Bacteria</taxon>
        <taxon>Pseudomonadati</taxon>
        <taxon>Pseudomonadota</taxon>
        <taxon>Gammaproteobacteria</taxon>
        <taxon>Oceanospirillales</taxon>
        <taxon>Oceanospirillaceae</taxon>
        <taxon>Marinobacterium</taxon>
    </lineage>
</organism>
<dbReference type="Gene3D" id="3.30.540.10">
    <property type="entry name" value="Fructose-1,6-Bisphosphatase, subunit A, domain 1"/>
    <property type="match status" value="1"/>
</dbReference>
<dbReference type="NCBIfam" id="NF006780">
    <property type="entry name" value="PRK09293.1-4"/>
    <property type="match status" value="1"/>
</dbReference>
<dbReference type="InterPro" id="IPR033391">
    <property type="entry name" value="FBPase_N"/>
</dbReference>
<dbReference type="InterPro" id="IPR000146">
    <property type="entry name" value="FBPase_class-1"/>
</dbReference>
<evidence type="ECO:0000256" key="1">
    <source>
        <dbReference type="ARBA" id="ARBA00001273"/>
    </source>
</evidence>
<evidence type="ECO:0000313" key="12">
    <source>
        <dbReference type="Proteomes" id="UP001596422"/>
    </source>
</evidence>
<accession>A0ABW2A2Y3</accession>
<proteinExistence type="inferred from homology"/>
<dbReference type="Gene3D" id="3.40.190.80">
    <property type="match status" value="1"/>
</dbReference>
<evidence type="ECO:0000256" key="2">
    <source>
        <dbReference type="ARBA" id="ARBA00010941"/>
    </source>
</evidence>
<dbReference type="CDD" id="cd00354">
    <property type="entry name" value="FBPase"/>
    <property type="match status" value="1"/>
</dbReference>
<sequence length="324" mass="35705">MQLLSSFLKHRKTDEQLVELIDTLMVACKEIALQLREGALAGVLGTSENTNVQGETQKKLDIIANDVLKKVLLDNRLVAGLASEEEDDPVAGNPEGRFLVTFDPLDGSSNIDINVSVGTIFSILELPAGEHPAHHSAYLQNGRRQLASGYVLYGPSAVLALTTGQGVNFFTLAHTGDFILTQENVQVPVETKEFAINMSNQRFWEPAMRSYIGDLLQGSDGPRGKNYNMRWIASMVAEVHRVLTRGGIFSYPWDGREPQKPGKLRLMYEGNPMSLLIEQAGGLASTCYQPILDVEPTEIHQRVSVALGSRNEVDAMLQYHTPEN</sequence>
<comment type="caution">
    <text evidence="11">The sequence shown here is derived from an EMBL/GenBank/DDBJ whole genome shotgun (WGS) entry which is preliminary data.</text>
</comment>
<feature type="domain" description="Fructose-1-6-bisphosphatase class I N-terminal" evidence="9">
    <location>
        <begin position="10"/>
        <end position="183"/>
    </location>
</feature>
<dbReference type="Pfam" id="PF18913">
    <property type="entry name" value="FBPase_C"/>
    <property type="match status" value="1"/>
</dbReference>
<feature type="binding site" evidence="7">
    <location>
        <position position="197"/>
    </location>
    <ligand>
        <name>substrate</name>
    </ligand>
</feature>
<keyword evidence="12" id="KW-1185">Reference proteome</keyword>
<keyword evidence="4 7" id="KW-0378">Hydrolase</keyword>
<evidence type="ECO:0000256" key="8">
    <source>
        <dbReference type="RuleBase" id="RU000508"/>
    </source>
</evidence>
<comment type="subcellular location">
    <subcellularLocation>
        <location evidence="7">Cytoplasm</location>
    </subcellularLocation>
</comment>
<dbReference type="NCBIfam" id="NF006779">
    <property type="entry name" value="PRK09293.1-3"/>
    <property type="match status" value="1"/>
</dbReference>
<evidence type="ECO:0000313" key="11">
    <source>
        <dbReference type="EMBL" id="MFC6671764.1"/>
    </source>
</evidence>
<dbReference type="SUPFAM" id="SSF56655">
    <property type="entry name" value="Carbohydrate phosphatase"/>
    <property type="match status" value="1"/>
</dbReference>
<dbReference type="InterPro" id="IPR028343">
    <property type="entry name" value="FBPtase"/>
</dbReference>
<feature type="binding site" evidence="7">
    <location>
        <position position="103"/>
    </location>
    <ligand>
        <name>Mg(2+)</name>
        <dbReference type="ChEBI" id="CHEBI:18420"/>
        <label>1</label>
    </ligand>
</feature>
<dbReference type="PIRSF" id="PIRSF000904">
    <property type="entry name" value="FBPtase_SBPase"/>
    <property type="match status" value="1"/>
</dbReference>
<reference evidence="12" key="1">
    <citation type="journal article" date="2019" name="Int. J. Syst. Evol. Microbiol.">
        <title>The Global Catalogue of Microorganisms (GCM) 10K type strain sequencing project: providing services to taxonomists for standard genome sequencing and annotation.</title>
        <authorList>
            <consortium name="The Broad Institute Genomics Platform"/>
            <consortium name="The Broad Institute Genome Sequencing Center for Infectious Disease"/>
            <person name="Wu L."/>
            <person name="Ma J."/>
        </authorList>
    </citation>
    <scope>NUCLEOTIDE SEQUENCE [LARGE SCALE GENOMIC DNA]</scope>
    <source>
        <strain evidence="12">NBRC 111756</strain>
    </source>
</reference>
<dbReference type="Proteomes" id="UP001596422">
    <property type="component" value="Unassembled WGS sequence"/>
</dbReference>
<dbReference type="PANTHER" id="PTHR11556:SF35">
    <property type="entry name" value="SEDOHEPTULOSE-1,7-BISPHOSPHATASE, CHLOROPLASTIC"/>
    <property type="match status" value="1"/>
</dbReference>
<comment type="subunit">
    <text evidence="7">Homotetramer.</text>
</comment>
<comment type="catalytic activity">
    <reaction evidence="1 7">
        <text>beta-D-fructose 1,6-bisphosphate + H2O = beta-D-fructose 6-phosphate + phosphate</text>
        <dbReference type="Rhea" id="RHEA:11064"/>
        <dbReference type="ChEBI" id="CHEBI:15377"/>
        <dbReference type="ChEBI" id="CHEBI:32966"/>
        <dbReference type="ChEBI" id="CHEBI:43474"/>
        <dbReference type="ChEBI" id="CHEBI:57634"/>
        <dbReference type="EC" id="3.1.3.11"/>
    </reaction>
</comment>
<comment type="pathway">
    <text evidence="6">Carbohydrate biosynthesis.</text>
</comment>
<evidence type="ECO:0000259" key="10">
    <source>
        <dbReference type="Pfam" id="PF18913"/>
    </source>
</evidence>